<sequence length="294" mass="31956">MMIRSFLLLSSCIAAAFSAGTFEFKETPGVVYGRIGGGAVMVWEYDLGESELLALSFEHFDTDGKFSVIMNIDANGIVSSGAGFPHASFTQPATLTLKPLQDSDAGDVKCTIYRTDGTSVSNSVSVTIFPDNDQKDVIITLKVSDKKVECGLQTIIDSDETIVVEVPVESDSGAPIEVNAFQKCGEGQENQIGPECTKGSGNCTFETSAGCHGFTEGLVTIRATVKHPAFDEAKEDTCSYTVQDMEISLYYKYDWMLACLSIVKKMVISCSLAEALTVLHELYNKRLFDMKFIL</sequence>
<keyword evidence="1" id="KW-0732">Signal</keyword>
<dbReference type="EMBL" id="KB311520">
    <property type="protein sequence ID" value="ELT89110.1"/>
    <property type="molecule type" value="Genomic_DNA"/>
</dbReference>
<reference evidence="4" key="1">
    <citation type="submission" date="2012-12" db="EMBL/GenBank/DDBJ databases">
        <authorList>
            <person name="Hellsten U."/>
            <person name="Grimwood J."/>
            <person name="Chapman J.A."/>
            <person name="Shapiro H."/>
            <person name="Aerts A."/>
            <person name="Otillar R.P."/>
            <person name="Terry A.Y."/>
            <person name="Boore J.L."/>
            <person name="Simakov O."/>
            <person name="Marletaz F."/>
            <person name="Cho S.-J."/>
            <person name="Edsinger-Gonzales E."/>
            <person name="Havlak P."/>
            <person name="Kuo D.-H."/>
            <person name="Larsson T."/>
            <person name="Lv J."/>
            <person name="Arendt D."/>
            <person name="Savage R."/>
            <person name="Osoegawa K."/>
            <person name="de Jong P."/>
            <person name="Lindberg D.R."/>
            <person name="Seaver E.C."/>
            <person name="Weisblat D.A."/>
            <person name="Putnam N.H."/>
            <person name="Grigoriev I.V."/>
            <person name="Rokhsar D.S."/>
        </authorList>
    </citation>
    <scope>NUCLEOTIDE SEQUENCE</scope>
    <source>
        <strain evidence="4">I ESC-2004</strain>
    </source>
</reference>
<dbReference type="AlphaFoldDB" id="R7T6J1"/>
<evidence type="ECO:0000313" key="2">
    <source>
        <dbReference type="EMBL" id="ELT89110.1"/>
    </source>
</evidence>
<organism evidence="2">
    <name type="scientific">Capitella teleta</name>
    <name type="common">Polychaete worm</name>
    <dbReference type="NCBI Taxonomy" id="283909"/>
    <lineage>
        <taxon>Eukaryota</taxon>
        <taxon>Metazoa</taxon>
        <taxon>Spiralia</taxon>
        <taxon>Lophotrochozoa</taxon>
        <taxon>Annelida</taxon>
        <taxon>Polychaeta</taxon>
        <taxon>Sedentaria</taxon>
        <taxon>Scolecida</taxon>
        <taxon>Capitellidae</taxon>
        <taxon>Capitella</taxon>
    </lineage>
</organism>
<dbReference type="EMBL" id="AMQN01032938">
    <property type="status" value="NOT_ANNOTATED_CDS"/>
    <property type="molecule type" value="Genomic_DNA"/>
</dbReference>
<feature type="signal peptide" evidence="1">
    <location>
        <begin position="1"/>
        <end position="18"/>
    </location>
</feature>
<reference evidence="2 4" key="2">
    <citation type="journal article" date="2013" name="Nature">
        <title>Insights into bilaterian evolution from three spiralian genomes.</title>
        <authorList>
            <person name="Simakov O."/>
            <person name="Marletaz F."/>
            <person name="Cho S.J."/>
            <person name="Edsinger-Gonzales E."/>
            <person name="Havlak P."/>
            <person name="Hellsten U."/>
            <person name="Kuo D.H."/>
            <person name="Larsson T."/>
            <person name="Lv J."/>
            <person name="Arendt D."/>
            <person name="Savage R."/>
            <person name="Osoegawa K."/>
            <person name="de Jong P."/>
            <person name="Grimwood J."/>
            <person name="Chapman J.A."/>
            <person name="Shapiro H."/>
            <person name="Aerts A."/>
            <person name="Otillar R.P."/>
            <person name="Terry A.Y."/>
            <person name="Boore J.L."/>
            <person name="Grigoriev I.V."/>
            <person name="Lindberg D.R."/>
            <person name="Seaver E.C."/>
            <person name="Weisblat D.A."/>
            <person name="Putnam N.H."/>
            <person name="Rokhsar D.S."/>
        </authorList>
    </citation>
    <scope>NUCLEOTIDE SEQUENCE</scope>
    <source>
        <strain evidence="2 4">I ESC-2004</strain>
    </source>
</reference>
<reference evidence="3" key="3">
    <citation type="submission" date="2015-06" db="UniProtKB">
        <authorList>
            <consortium name="EnsemblMetazoa"/>
        </authorList>
    </citation>
    <scope>IDENTIFICATION</scope>
</reference>
<evidence type="ECO:0000256" key="1">
    <source>
        <dbReference type="SAM" id="SignalP"/>
    </source>
</evidence>
<dbReference type="HOGENOM" id="CLU_1103677_0_0_1"/>
<evidence type="ECO:0000313" key="4">
    <source>
        <dbReference type="Proteomes" id="UP000014760"/>
    </source>
</evidence>
<gene>
    <name evidence="2" type="ORF">CAPTEDRAFT_223309</name>
</gene>
<proteinExistence type="predicted"/>
<keyword evidence="4" id="KW-1185">Reference proteome</keyword>
<evidence type="ECO:0008006" key="5">
    <source>
        <dbReference type="Google" id="ProtNLM"/>
    </source>
</evidence>
<dbReference type="Proteomes" id="UP000014760">
    <property type="component" value="Unassembled WGS sequence"/>
</dbReference>
<protein>
    <recommendedName>
        <fullName evidence="5">CUB domain-containing protein</fullName>
    </recommendedName>
</protein>
<accession>R7T6J1</accession>
<feature type="chain" id="PRO_5008786709" description="CUB domain-containing protein" evidence="1">
    <location>
        <begin position="19"/>
        <end position="294"/>
    </location>
</feature>
<dbReference type="EnsemblMetazoa" id="CapteT223309">
    <property type="protein sequence ID" value="CapteP223309"/>
    <property type="gene ID" value="CapteG223309"/>
</dbReference>
<name>R7T6J1_CAPTE</name>
<evidence type="ECO:0000313" key="3">
    <source>
        <dbReference type="EnsemblMetazoa" id="CapteP223309"/>
    </source>
</evidence>